<proteinExistence type="predicted"/>
<organism evidence="1">
    <name type="scientific">Thermogemmatispora argillosa</name>
    <dbReference type="NCBI Taxonomy" id="2045280"/>
    <lineage>
        <taxon>Bacteria</taxon>
        <taxon>Bacillati</taxon>
        <taxon>Chloroflexota</taxon>
        <taxon>Ktedonobacteria</taxon>
        <taxon>Thermogemmatisporales</taxon>
        <taxon>Thermogemmatisporaceae</taxon>
        <taxon>Thermogemmatispora</taxon>
    </lineage>
</organism>
<dbReference type="AlphaFoldDB" id="A0A455SY93"/>
<evidence type="ECO:0000313" key="1">
    <source>
        <dbReference type="EMBL" id="BBH92468.1"/>
    </source>
</evidence>
<protein>
    <submittedName>
        <fullName evidence="1">Uncharacterized protein</fullName>
    </submittedName>
</protein>
<dbReference type="EMBL" id="AP019377">
    <property type="protein sequence ID" value="BBH92468.1"/>
    <property type="molecule type" value="Genomic_DNA"/>
</dbReference>
<name>A0A455SY93_9CHLR</name>
<reference evidence="1" key="1">
    <citation type="submission" date="2018-12" db="EMBL/GenBank/DDBJ databases">
        <title>Novel natural products biosynthetic potential of the class Ktedonobacteria.</title>
        <authorList>
            <person name="Zheng Y."/>
            <person name="Saitou A."/>
            <person name="Wang C.M."/>
            <person name="Toyoda A."/>
            <person name="Minakuchi Y."/>
            <person name="Sekiguchi Y."/>
            <person name="Ueda K."/>
            <person name="Takano H."/>
            <person name="Sakai Y."/>
            <person name="Yokota A."/>
            <person name="Yabe S."/>
        </authorList>
    </citation>
    <scope>NUCLEOTIDE SEQUENCE</scope>
    <source>
        <strain evidence="1">A3-2</strain>
    </source>
</reference>
<gene>
    <name evidence="1" type="ORF">KTA_06670</name>
</gene>
<accession>A0A455SY93</accession>
<sequence length="133" mass="14563">MLSVLQKDALQPGMFIDPRATQIGTCQTCLAEICTAQVSGQARPTEISPLKEGSPQIGQREIGFLQNGLTKICALQIGGAQIDARKRSVAKIGTAQIRPLAIDGRREPEEERLFLQAPKVPERDALSEYLQMF</sequence>